<dbReference type="NCBIfam" id="NF001862">
    <property type="entry name" value="PRK00601.1"/>
    <property type="match status" value="1"/>
</dbReference>
<dbReference type="NCBIfam" id="TIGR00576">
    <property type="entry name" value="dut"/>
    <property type="match status" value="1"/>
</dbReference>
<evidence type="ECO:0000256" key="3">
    <source>
        <dbReference type="ARBA" id="ARBA00023080"/>
    </source>
</evidence>
<feature type="binding site" evidence="5">
    <location>
        <position position="76"/>
    </location>
    <ligand>
        <name>substrate</name>
    </ligand>
</feature>
<sequence length="144" mass="15656">MQIKIINKSNHDLPHYETIASAGMDLRANISESRTLKPLERSIVGTGLFIELPIGFEAQVRPRSGLAAKKGITVLNAPGTIDADYRGEIGVILVNLSNEDFVINNGERIAQLVIAKHDRAEWIEVEELSETSRGEGGFGSTGTK</sequence>
<dbReference type="PANTHER" id="PTHR11241">
    <property type="entry name" value="DEOXYURIDINE 5'-TRIPHOSPHATE NUCLEOTIDOHYDROLASE"/>
    <property type="match status" value="1"/>
</dbReference>
<reference evidence="8" key="1">
    <citation type="journal article" date="2019" name="Int. J. Syst. Evol. Microbiol.">
        <title>The Global Catalogue of Microorganisms (GCM) 10K type strain sequencing project: providing services to taxonomists for standard genome sequencing and annotation.</title>
        <authorList>
            <consortium name="The Broad Institute Genomics Platform"/>
            <consortium name="The Broad Institute Genome Sequencing Center for Infectious Disease"/>
            <person name="Wu L."/>
            <person name="Ma J."/>
        </authorList>
    </citation>
    <scope>NUCLEOTIDE SEQUENCE [LARGE SCALE GENOMIC DNA]</scope>
    <source>
        <strain evidence="8">CCUG 63246</strain>
    </source>
</reference>
<feature type="binding site" evidence="5">
    <location>
        <begin position="63"/>
        <end position="65"/>
    </location>
    <ligand>
        <name>substrate</name>
    </ligand>
</feature>
<evidence type="ECO:0000256" key="2">
    <source>
        <dbReference type="ARBA" id="ARBA00022801"/>
    </source>
</evidence>
<evidence type="ECO:0000256" key="5">
    <source>
        <dbReference type="HAMAP-Rule" id="MF_00116"/>
    </source>
</evidence>
<name>A0ABW3R873_9FLAO</name>
<organism evidence="7 8">
    <name type="scientific">Hwangdonia seohaensis</name>
    <dbReference type="NCBI Taxonomy" id="1240727"/>
    <lineage>
        <taxon>Bacteria</taxon>
        <taxon>Pseudomonadati</taxon>
        <taxon>Bacteroidota</taxon>
        <taxon>Flavobacteriia</taxon>
        <taxon>Flavobacteriales</taxon>
        <taxon>Flavobacteriaceae</taxon>
        <taxon>Hwangdonia</taxon>
    </lineage>
</organism>
<keyword evidence="2 5" id="KW-0378">Hydrolase</keyword>
<comment type="caution">
    <text evidence="5">Lacks conserved residue(s) required for the propagation of feature annotation.</text>
</comment>
<dbReference type="GO" id="GO:0004170">
    <property type="term" value="F:dUTP diphosphatase activity"/>
    <property type="evidence" value="ECO:0007669"/>
    <property type="project" value="UniProtKB-EC"/>
</dbReference>
<protein>
    <recommendedName>
        <fullName evidence="5">Deoxyuridine 5'-triphosphate nucleotidohydrolase</fullName>
        <shortName evidence="5">dUTPase</shortName>
        <ecNumber evidence="5">3.6.1.23</ecNumber>
    </recommendedName>
    <alternativeName>
        <fullName evidence="5">dUTP pyrophosphatase</fullName>
    </alternativeName>
</protein>
<dbReference type="EC" id="3.6.1.23" evidence="5"/>
<evidence type="ECO:0000259" key="6">
    <source>
        <dbReference type="Pfam" id="PF00692"/>
    </source>
</evidence>
<dbReference type="PANTHER" id="PTHR11241:SF0">
    <property type="entry name" value="DEOXYURIDINE 5'-TRIPHOSPHATE NUCLEOTIDOHYDROLASE"/>
    <property type="match status" value="1"/>
</dbReference>
<keyword evidence="8" id="KW-1185">Reference proteome</keyword>
<feature type="binding site" evidence="5">
    <location>
        <begin position="80"/>
        <end position="82"/>
    </location>
    <ligand>
        <name>substrate</name>
    </ligand>
</feature>
<dbReference type="EMBL" id="JBHTLJ010000001">
    <property type="protein sequence ID" value="MFD1161280.1"/>
    <property type="molecule type" value="Genomic_DNA"/>
</dbReference>
<dbReference type="InterPro" id="IPR036157">
    <property type="entry name" value="dUTPase-like_sf"/>
</dbReference>
<keyword evidence="5" id="KW-0460">Magnesium</keyword>
<evidence type="ECO:0000256" key="1">
    <source>
        <dbReference type="ARBA" id="ARBA00006581"/>
    </source>
</evidence>
<dbReference type="Pfam" id="PF00692">
    <property type="entry name" value="dUTPase"/>
    <property type="match status" value="1"/>
</dbReference>
<dbReference type="RefSeq" id="WP_311935894.1">
    <property type="nucleotide sequence ID" value="NZ_JAVSCK010000001.1"/>
</dbReference>
<dbReference type="InterPro" id="IPR029054">
    <property type="entry name" value="dUTPase-like"/>
</dbReference>
<evidence type="ECO:0000313" key="7">
    <source>
        <dbReference type="EMBL" id="MFD1161280.1"/>
    </source>
</evidence>
<comment type="pathway">
    <text evidence="5">Pyrimidine metabolism; dUMP biosynthesis; dUMP from dCTP (dUTP route): step 2/2.</text>
</comment>
<dbReference type="SUPFAM" id="SSF51283">
    <property type="entry name" value="dUTPase-like"/>
    <property type="match status" value="1"/>
</dbReference>
<comment type="similarity">
    <text evidence="1 5">Belongs to the dUTPase family.</text>
</comment>
<dbReference type="HAMAP" id="MF_00116">
    <property type="entry name" value="dUTPase_bact"/>
    <property type="match status" value="1"/>
</dbReference>
<dbReference type="CDD" id="cd07557">
    <property type="entry name" value="trimeric_dUTPase"/>
    <property type="match status" value="1"/>
</dbReference>
<evidence type="ECO:0000313" key="8">
    <source>
        <dbReference type="Proteomes" id="UP001597163"/>
    </source>
</evidence>
<comment type="function">
    <text evidence="5">This enzyme is involved in nucleotide metabolism: it produces dUMP, the immediate precursor of thymidine nucleotides and it decreases the intracellular concentration of dUTP so that uracil cannot be incorporated into DNA.</text>
</comment>
<keyword evidence="3 5" id="KW-0546">Nucleotide metabolism</keyword>
<dbReference type="InterPro" id="IPR033704">
    <property type="entry name" value="dUTPase_trimeric"/>
</dbReference>
<dbReference type="Proteomes" id="UP001597163">
    <property type="component" value="Unassembled WGS sequence"/>
</dbReference>
<keyword evidence="5" id="KW-0479">Metal-binding</keyword>
<dbReference type="Gene3D" id="2.70.40.10">
    <property type="match status" value="1"/>
</dbReference>
<proteinExistence type="inferred from homology"/>
<comment type="cofactor">
    <cofactor evidence="5">
        <name>Mg(2+)</name>
        <dbReference type="ChEBI" id="CHEBI:18420"/>
    </cofactor>
</comment>
<dbReference type="InterPro" id="IPR008181">
    <property type="entry name" value="dUTPase"/>
</dbReference>
<evidence type="ECO:0000256" key="4">
    <source>
        <dbReference type="ARBA" id="ARBA00047686"/>
    </source>
</evidence>
<comment type="catalytic activity">
    <reaction evidence="4 5">
        <text>dUTP + H2O = dUMP + diphosphate + H(+)</text>
        <dbReference type="Rhea" id="RHEA:10248"/>
        <dbReference type="ChEBI" id="CHEBI:15377"/>
        <dbReference type="ChEBI" id="CHEBI:15378"/>
        <dbReference type="ChEBI" id="CHEBI:33019"/>
        <dbReference type="ChEBI" id="CHEBI:61555"/>
        <dbReference type="ChEBI" id="CHEBI:246422"/>
        <dbReference type="EC" id="3.6.1.23"/>
    </reaction>
</comment>
<accession>A0ABW3R873</accession>
<feature type="domain" description="dUTPase-like" evidence="6">
    <location>
        <begin position="11"/>
        <end position="142"/>
    </location>
</feature>
<gene>
    <name evidence="5 7" type="primary">dut</name>
    <name evidence="7" type="ORF">ACFQ2E_02550</name>
</gene>
<comment type="caution">
    <text evidence="7">The sequence shown here is derived from an EMBL/GenBank/DDBJ whole genome shotgun (WGS) entry which is preliminary data.</text>
</comment>